<dbReference type="GO" id="GO:0000160">
    <property type="term" value="P:phosphorelay signal transduction system"/>
    <property type="evidence" value="ECO:0007669"/>
    <property type="project" value="InterPro"/>
</dbReference>
<dbReference type="EMBL" id="LR134493">
    <property type="protein sequence ID" value="VEI65421.1"/>
    <property type="molecule type" value="Genomic_DNA"/>
</dbReference>
<gene>
    <name evidence="4" type="ORF">NCTC10036_02284</name>
</gene>
<dbReference type="InterPro" id="IPR011006">
    <property type="entry name" value="CheY-like_superfamily"/>
</dbReference>
<dbReference type="Proteomes" id="UP000281904">
    <property type="component" value="Chromosome"/>
</dbReference>
<sequence length="208" mass="23392">MDKAEPKIKELLEKTKKHVVIFDSCQFTMRGLTLLCERHAGWRMCGTADSFSQLWQLLARQRVDLVLCGIGKRADDFSRLLNLPDYFAGRCILLTDKSSAVLRAAFLSAGFDAVTSKQVSLTALDSLLYYTMYSSPEDRQAERVATCYRPLEREVLSALLLGKKPHAIARDMGGSYRTVSRYKQNGLKRAGLNSLNEILACQKNYVAK</sequence>
<dbReference type="Pfam" id="PF00196">
    <property type="entry name" value="GerE"/>
    <property type="match status" value="1"/>
</dbReference>
<dbReference type="InterPro" id="IPR036388">
    <property type="entry name" value="WH-like_DNA-bd_sf"/>
</dbReference>
<proteinExistence type="predicted"/>
<evidence type="ECO:0000313" key="5">
    <source>
        <dbReference type="Proteomes" id="UP000281904"/>
    </source>
</evidence>
<evidence type="ECO:0000256" key="1">
    <source>
        <dbReference type="ARBA" id="ARBA00023125"/>
    </source>
</evidence>
<feature type="domain" description="Response regulatory" evidence="3">
    <location>
        <begin position="18"/>
        <end position="132"/>
    </location>
</feature>
<comment type="caution">
    <text evidence="2">Lacks conserved residue(s) required for the propagation of feature annotation.</text>
</comment>
<dbReference type="GO" id="GO:0003677">
    <property type="term" value="F:DNA binding"/>
    <property type="evidence" value="ECO:0007669"/>
    <property type="project" value="UniProtKB-KW"/>
</dbReference>
<evidence type="ECO:0000259" key="3">
    <source>
        <dbReference type="PROSITE" id="PS50110"/>
    </source>
</evidence>
<evidence type="ECO:0000313" key="4">
    <source>
        <dbReference type="EMBL" id="VEI65421.1"/>
    </source>
</evidence>
<accession>A0A3S4WGW1</accession>
<dbReference type="SUPFAM" id="SSF52172">
    <property type="entry name" value="CheY-like"/>
    <property type="match status" value="1"/>
</dbReference>
<name>A0A3S4WGW1_SERRU</name>
<dbReference type="InterPro" id="IPR000792">
    <property type="entry name" value="Tscrpt_reg_LuxR_C"/>
</dbReference>
<reference evidence="4 5" key="1">
    <citation type="submission" date="2018-12" db="EMBL/GenBank/DDBJ databases">
        <authorList>
            <consortium name="Pathogen Informatics"/>
        </authorList>
    </citation>
    <scope>NUCLEOTIDE SEQUENCE [LARGE SCALE GENOMIC DNA]</scope>
    <source>
        <strain evidence="4 5">NCTC10036</strain>
    </source>
</reference>
<dbReference type="Gene3D" id="3.40.50.2300">
    <property type="match status" value="1"/>
</dbReference>
<organism evidence="4 5">
    <name type="scientific">Serratia rubidaea</name>
    <name type="common">Serratia marinorubra</name>
    <dbReference type="NCBI Taxonomy" id="61652"/>
    <lineage>
        <taxon>Bacteria</taxon>
        <taxon>Pseudomonadati</taxon>
        <taxon>Pseudomonadota</taxon>
        <taxon>Gammaproteobacteria</taxon>
        <taxon>Enterobacterales</taxon>
        <taxon>Yersiniaceae</taxon>
        <taxon>Serratia</taxon>
    </lineage>
</organism>
<evidence type="ECO:0000256" key="2">
    <source>
        <dbReference type="PROSITE-ProRule" id="PRU00169"/>
    </source>
</evidence>
<dbReference type="AlphaFoldDB" id="A0A3S4WGW1"/>
<dbReference type="InterPro" id="IPR016032">
    <property type="entry name" value="Sig_transdc_resp-reg_C-effctor"/>
</dbReference>
<dbReference type="GO" id="GO:0006355">
    <property type="term" value="P:regulation of DNA-templated transcription"/>
    <property type="evidence" value="ECO:0007669"/>
    <property type="project" value="InterPro"/>
</dbReference>
<dbReference type="SUPFAM" id="SSF46894">
    <property type="entry name" value="C-terminal effector domain of the bipartite response regulators"/>
    <property type="match status" value="1"/>
</dbReference>
<protein>
    <recommendedName>
        <fullName evidence="3">Response regulatory domain-containing protein</fullName>
    </recommendedName>
</protein>
<dbReference type="InterPro" id="IPR001789">
    <property type="entry name" value="Sig_transdc_resp-reg_receiver"/>
</dbReference>
<dbReference type="RefSeq" id="WP_164722777.1">
    <property type="nucleotide sequence ID" value="NZ_LR134493.1"/>
</dbReference>
<dbReference type="PROSITE" id="PS50110">
    <property type="entry name" value="RESPONSE_REGULATORY"/>
    <property type="match status" value="1"/>
</dbReference>
<dbReference type="Gene3D" id="1.10.10.10">
    <property type="entry name" value="Winged helix-like DNA-binding domain superfamily/Winged helix DNA-binding domain"/>
    <property type="match status" value="1"/>
</dbReference>
<keyword evidence="1" id="KW-0238">DNA-binding</keyword>